<name>A0A6G3SPB6_STRAQ</name>
<dbReference type="PRINTS" id="PR00931">
    <property type="entry name" value="MICOLLPTASE"/>
</dbReference>
<evidence type="ECO:0000256" key="4">
    <source>
        <dbReference type="ARBA" id="ARBA00004613"/>
    </source>
</evidence>
<feature type="chain" id="PRO_5026293204" description="microbial collagenase" evidence="18">
    <location>
        <begin position="25"/>
        <end position="850"/>
    </location>
</feature>
<dbReference type="PROSITE" id="PS50093">
    <property type="entry name" value="PKD"/>
    <property type="match status" value="1"/>
</dbReference>
<dbReference type="Gene3D" id="2.60.40.10">
    <property type="entry name" value="Immunoglobulins"/>
    <property type="match status" value="1"/>
</dbReference>
<dbReference type="GO" id="GO:0004222">
    <property type="term" value="F:metalloendopeptidase activity"/>
    <property type="evidence" value="ECO:0007669"/>
    <property type="project" value="UniProtKB-EC"/>
</dbReference>
<evidence type="ECO:0000259" key="19">
    <source>
        <dbReference type="PROSITE" id="PS50093"/>
    </source>
</evidence>
<feature type="compositionally biased region" description="Basic and acidic residues" evidence="17">
    <location>
        <begin position="82"/>
        <end position="94"/>
    </location>
</feature>
<evidence type="ECO:0000256" key="3">
    <source>
        <dbReference type="ARBA" id="ARBA00001947"/>
    </source>
</evidence>
<dbReference type="InterPro" id="IPR013783">
    <property type="entry name" value="Ig-like_fold"/>
</dbReference>
<keyword evidence="9 18" id="KW-0732">Signal</keyword>
<dbReference type="InterPro" id="IPR013661">
    <property type="entry name" value="Peptidase_M9_N_dom"/>
</dbReference>
<dbReference type="Pfam" id="PF08453">
    <property type="entry name" value="Peptidase_M9_N"/>
    <property type="match status" value="1"/>
</dbReference>
<dbReference type="Pfam" id="PF04151">
    <property type="entry name" value="PPC"/>
    <property type="match status" value="1"/>
</dbReference>
<keyword evidence="11" id="KW-0862">Zinc</keyword>
<evidence type="ECO:0000256" key="9">
    <source>
        <dbReference type="ARBA" id="ARBA00022729"/>
    </source>
</evidence>
<evidence type="ECO:0000256" key="8">
    <source>
        <dbReference type="ARBA" id="ARBA00022723"/>
    </source>
</evidence>
<dbReference type="InterPro" id="IPR022409">
    <property type="entry name" value="PKD/Chitinase_dom"/>
</dbReference>
<dbReference type="GO" id="GO:0006508">
    <property type="term" value="P:proteolysis"/>
    <property type="evidence" value="ECO:0007669"/>
    <property type="project" value="UniProtKB-KW"/>
</dbReference>
<feature type="compositionally biased region" description="Low complexity" evidence="17">
    <location>
        <begin position="22"/>
        <end position="59"/>
    </location>
</feature>
<evidence type="ECO:0000313" key="20">
    <source>
        <dbReference type="EMBL" id="NEB84867.1"/>
    </source>
</evidence>
<dbReference type="CDD" id="cd00146">
    <property type="entry name" value="PKD"/>
    <property type="match status" value="1"/>
</dbReference>
<dbReference type="SMART" id="SM00089">
    <property type="entry name" value="PKD"/>
    <property type="match status" value="1"/>
</dbReference>
<keyword evidence="13" id="KW-0843">Virulence</keyword>
<dbReference type="SUPFAM" id="SSF49299">
    <property type="entry name" value="PKD domain"/>
    <property type="match status" value="1"/>
</dbReference>
<evidence type="ECO:0000256" key="6">
    <source>
        <dbReference type="ARBA" id="ARBA00022525"/>
    </source>
</evidence>
<feature type="signal peptide" evidence="18">
    <location>
        <begin position="1"/>
        <end position="24"/>
    </location>
</feature>
<keyword evidence="8" id="KW-0479">Metal-binding</keyword>
<evidence type="ECO:0000256" key="5">
    <source>
        <dbReference type="ARBA" id="ARBA00012653"/>
    </source>
</evidence>
<sequence length="850" mass="91295">MGAVLPLALAGAMGVALLVQPAQAQPNSPSAATTSNASQPSRPAGSADPAPQAQQSPAADADHQAKSRLKASQLPPLSADKSPLKEAYGEHDAPSKQGSGKKSSAKAAAACDPADFTGRTGSELVRFIKASTTDCVNTLFSLTGNSAQLAFREAQMTSVAYALRDNAVNYPGDASTGTPQLVLYLRAGYYVQWYNPDVVGPYGPTLQTAIRSGLDGFFASSRSRDVTDANGETLSEAVILIDSAQENARYISVVKRMLADYDSTWNASSRMLAAVNNVYTVTFRGHQVPEFVSAVESDPSLIDSLHRFAADHLSLLDGDQSYLTSNAGRELGRFLQHTSLQGKVRPLATALLRDTSITGPTAPLWVGIAEMADYYDKANCATYGVCDLQERLKREVLPVRHTCSPSIRILAQQMTSAELSASCTSLIEQDAYFHRIAKDNGPVADDNNTTIEVIAYDSSADYQTYAGAMYGIDTNNGGMYLEGDPSVVGNQPRFIAYEAEWLRPDFHIWNLNHEYTHYLDGRFTMYGDFAANMTTPTIWWVEGFAEYISYHYREEPYTAAMTEAGKGTYALSTLFSTDYSHDTTRVYRWGYLAVRYMLEKHPADMDKVLAHYRAGEWSAARTYLTSTIGTRYDSDWKTWIAACAAGDCGGGGQPGNQAPTADFTAEVKDLTVTLTDRSTDADGTIASRSWDFGDGTTSTQAGPAKTYSAAGSYTVRLTVTDDKGATATTTRTVTVGGGSTVGECTDPDTRVLGKNCRRGNLSAPTGDYSYHYLYVPAGTKTLKITVSGGTGNADLYYSNANWATTGAHTNRDTGAGNSHTLTINNPPSGANYISLHAAAAFSGATLTTEF</sequence>
<proteinExistence type="predicted"/>
<evidence type="ECO:0000256" key="12">
    <source>
        <dbReference type="ARBA" id="ARBA00022837"/>
    </source>
</evidence>
<evidence type="ECO:0000256" key="1">
    <source>
        <dbReference type="ARBA" id="ARBA00000424"/>
    </source>
</evidence>
<dbReference type="GO" id="GO:0008270">
    <property type="term" value="F:zinc ion binding"/>
    <property type="evidence" value="ECO:0007669"/>
    <property type="project" value="InterPro"/>
</dbReference>
<dbReference type="GO" id="GO:0005975">
    <property type="term" value="P:carbohydrate metabolic process"/>
    <property type="evidence" value="ECO:0007669"/>
    <property type="project" value="UniProtKB-ARBA"/>
</dbReference>
<dbReference type="InterPro" id="IPR002169">
    <property type="entry name" value="Peptidase_M9A/M9B"/>
</dbReference>
<dbReference type="AlphaFoldDB" id="A0A6G3SPB6"/>
<feature type="region of interest" description="Disordered" evidence="17">
    <location>
        <begin position="22"/>
        <end position="104"/>
    </location>
</feature>
<evidence type="ECO:0000256" key="13">
    <source>
        <dbReference type="ARBA" id="ARBA00023026"/>
    </source>
</evidence>
<keyword evidence="14" id="KW-0482">Metalloprotease</keyword>
<comment type="subcellular location">
    <subcellularLocation>
        <location evidence="4">Secreted</location>
    </subcellularLocation>
</comment>
<feature type="active site" evidence="16">
    <location>
        <position position="514"/>
    </location>
</feature>
<keyword evidence="7" id="KW-0645">Protease</keyword>
<dbReference type="Pfam" id="PF18911">
    <property type="entry name" value="PKD_4"/>
    <property type="match status" value="1"/>
</dbReference>
<dbReference type="Gene3D" id="2.60.120.380">
    <property type="match status" value="1"/>
</dbReference>
<keyword evidence="6" id="KW-0964">Secreted</keyword>
<dbReference type="GO" id="GO:0005576">
    <property type="term" value="C:extracellular region"/>
    <property type="evidence" value="ECO:0007669"/>
    <property type="project" value="UniProtKB-SubCell"/>
</dbReference>
<comment type="cofactor">
    <cofactor evidence="3">
        <name>Zn(2+)</name>
        <dbReference type="ChEBI" id="CHEBI:29105"/>
    </cofactor>
</comment>
<dbReference type="PANTHER" id="PTHR13062">
    <property type="entry name" value="COLLAGENASE"/>
    <property type="match status" value="1"/>
</dbReference>
<reference evidence="20" key="1">
    <citation type="submission" date="2020-01" db="EMBL/GenBank/DDBJ databases">
        <title>Insect and environment-associated Actinomycetes.</title>
        <authorList>
            <person name="Currrie C."/>
            <person name="Chevrette M."/>
            <person name="Carlson C."/>
            <person name="Stubbendieck R."/>
            <person name="Wendt-Pienkowski E."/>
        </authorList>
    </citation>
    <scope>NUCLEOTIDE SEQUENCE</scope>
    <source>
        <strain evidence="20">SID505</strain>
    </source>
</reference>
<comment type="caution">
    <text evidence="20">The sequence shown here is derived from an EMBL/GenBank/DDBJ whole genome shotgun (WGS) entry which is preliminary data.</text>
</comment>
<keyword evidence="15" id="KW-0865">Zymogen</keyword>
<dbReference type="PANTHER" id="PTHR13062:SF9">
    <property type="entry name" value="MICROBIAL COLLAGENASE"/>
    <property type="match status" value="1"/>
</dbReference>
<keyword evidence="10" id="KW-0378">Hydrolase</keyword>
<dbReference type="EC" id="3.4.24.3" evidence="5"/>
<dbReference type="Pfam" id="PF01752">
    <property type="entry name" value="Peptidase_M9"/>
    <property type="match status" value="1"/>
</dbReference>
<evidence type="ECO:0000256" key="15">
    <source>
        <dbReference type="ARBA" id="ARBA00023145"/>
    </source>
</evidence>
<dbReference type="InterPro" id="IPR000601">
    <property type="entry name" value="PKD_dom"/>
</dbReference>
<keyword evidence="12" id="KW-0106">Calcium</keyword>
<dbReference type="InterPro" id="IPR007280">
    <property type="entry name" value="Peptidase_C_arc/bac"/>
</dbReference>
<evidence type="ECO:0000256" key="14">
    <source>
        <dbReference type="ARBA" id="ARBA00023049"/>
    </source>
</evidence>
<evidence type="ECO:0000256" key="16">
    <source>
        <dbReference type="PIRSR" id="PIRSR602169-1"/>
    </source>
</evidence>
<dbReference type="EMBL" id="JAAGMK010000326">
    <property type="protein sequence ID" value="NEB84867.1"/>
    <property type="molecule type" value="Genomic_DNA"/>
</dbReference>
<evidence type="ECO:0000256" key="18">
    <source>
        <dbReference type="SAM" id="SignalP"/>
    </source>
</evidence>
<organism evidence="20">
    <name type="scientific">Streptomyces anulatus</name>
    <name type="common">Streptomyces chrysomallus</name>
    <dbReference type="NCBI Taxonomy" id="1892"/>
    <lineage>
        <taxon>Bacteria</taxon>
        <taxon>Bacillati</taxon>
        <taxon>Actinomycetota</taxon>
        <taxon>Actinomycetes</taxon>
        <taxon>Kitasatosporales</taxon>
        <taxon>Streptomycetaceae</taxon>
        <taxon>Streptomyces</taxon>
    </lineage>
</organism>
<gene>
    <name evidence="20" type="ORF">G3I43_11870</name>
</gene>
<dbReference type="Gene3D" id="3.40.30.160">
    <property type="entry name" value="Collagenase ColT, N-terminal domain"/>
    <property type="match status" value="1"/>
</dbReference>
<evidence type="ECO:0000256" key="17">
    <source>
        <dbReference type="SAM" id="MobiDB-lite"/>
    </source>
</evidence>
<feature type="compositionally biased region" description="Low complexity" evidence="17">
    <location>
        <begin position="95"/>
        <end position="104"/>
    </location>
</feature>
<evidence type="ECO:0000256" key="7">
    <source>
        <dbReference type="ARBA" id="ARBA00022670"/>
    </source>
</evidence>
<evidence type="ECO:0000256" key="2">
    <source>
        <dbReference type="ARBA" id="ARBA00001913"/>
    </source>
</evidence>
<protein>
    <recommendedName>
        <fullName evidence="5">microbial collagenase</fullName>
        <ecNumber evidence="5">3.4.24.3</ecNumber>
    </recommendedName>
</protein>
<accession>A0A6G3SPB6</accession>
<evidence type="ECO:0000256" key="10">
    <source>
        <dbReference type="ARBA" id="ARBA00022801"/>
    </source>
</evidence>
<dbReference type="InterPro" id="IPR035986">
    <property type="entry name" value="PKD_dom_sf"/>
</dbReference>
<feature type="domain" description="PKD" evidence="19">
    <location>
        <begin position="655"/>
        <end position="735"/>
    </location>
</feature>
<dbReference type="Gene3D" id="1.10.390.20">
    <property type="match status" value="1"/>
</dbReference>
<evidence type="ECO:0000256" key="11">
    <source>
        <dbReference type="ARBA" id="ARBA00022833"/>
    </source>
</evidence>
<comment type="catalytic activity">
    <reaction evidence="1">
        <text>Digestion of native collagen in the triple helical region at Xaa-|-Gly bonds. With synthetic peptides, a preference is shown for Gly at P3 and P1', Pro and Ala at P2 and P2', and hydroxyproline, Ala or Arg at P3'.</text>
        <dbReference type="EC" id="3.4.24.3"/>
    </reaction>
</comment>
<comment type="cofactor">
    <cofactor evidence="2">
        <name>Ca(2+)</name>
        <dbReference type="ChEBI" id="CHEBI:29108"/>
    </cofactor>
</comment>